<dbReference type="Proteomes" id="UP000324222">
    <property type="component" value="Unassembled WGS sequence"/>
</dbReference>
<proteinExistence type="predicted"/>
<keyword evidence="3" id="KW-1185">Reference proteome</keyword>
<feature type="compositionally biased region" description="Polar residues" evidence="1">
    <location>
        <begin position="73"/>
        <end position="89"/>
    </location>
</feature>
<reference evidence="2 3" key="1">
    <citation type="submission" date="2019-05" db="EMBL/GenBank/DDBJ databases">
        <title>Another draft genome of Portunus trituberculatus and its Hox gene families provides insights of decapod evolution.</title>
        <authorList>
            <person name="Jeong J.-H."/>
            <person name="Song I."/>
            <person name="Kim S."/>
            <person name="Choi T."/>
            <person name="Kim D."/>
            <person name="Ryu S."/>
            <person name="Kim W."/>
        </authorList>
    </citation>
    <scope>NUCLEOTIDE SEQUENCE [LARGE SCALE GENOMIC DNA]</scope>
    <source>
        <tissue evidence="2">Muscle</tissue>
    </source>
</reference>
<accession>A0A5B7DSL3</accession>
<dbReference type="EMBL" id="VSRR010001348">
    <property type="protein sequence ID" value="MPC24591.1"/>
    <property type="molecule type" value="Genomic_DNA"/>
</dbReference>
<protein>
    <submittedName>
        <fullName evidence="2">Uncharacterized protein</fullName>
    </submittedName>
</protein>
<organism evidence="2 3">
    <name type="scientific">Portunus trituberculatus</name>
    <name type="common">Swimming crab</name>
    <name type="synonym">Neptunus trituberculatus</name>
    <dbReference type="NCBI Taxonomy" id="210409"/>
    <lineage>
        <taxon>Eukaryota</taxon>
        <taxon>Metazoa</taxon>
        <taxon>Ecdysozoa</taxon>
        <taxon>Arthropoda</taxon>
        <taxon>Crustacea</taxon>
        <taxon>Multicrustacea</taxon>
        <taxon>Malacostraca</taxon>
        <taxon>Eumalacostraca</taxon>
        <taxon>Eucarida</taxon>
        <taxon>Decapoda</taxon>
        <taxon>Pleocyemata</taxon>
        <taxon>Brachyura</taxon>
        <taxon>Eubrachyura</taxon>
        <taxon>Portunoidea</taxon>
        <taxon>Portunidae</taxon>
        <taxon>Portuninae</taxon>
        <taxon>Portunus</taxon>
    </lineage>
</organism>
<gene>
    <name evidence="2" type="ORF">E2C01_017677</name>
</gene>
<comment type="caution">
    <text evidence="2">The sequence shown here is derived from an EMBL/GenBank/DDBJ whole genome shotgun (WGS) entry which is preliminary data.</text>
</comment>
<sequence length="89" mass="9828">MQHRHGIIKYLIGVGEVNYLRCVTRWPVYAQLPRARAALASYVPTSVTASKWSYGVNSSLLTERTARSGYDAGQQQAVATSSSRQQQAL</sequence>
<name>A0A5B7DSL3_PORTR</name>
<evidence type="ECO:0000313" key="2">
    <source>
        <dbReference type="EMBL" id="MPC24591.1"/>
    </source>
</evidence>
<feature type="region of interest" description="Disordered" evidence="1">
    <location>
        <begin position="69"/>
        <end position="89"/>
    </location>
</feature>
<dbReference type="AlphaFoldDB" id="A0A5B7DSL3"/>
<evidence type="ECO:0000256" key="1">
    <source>
        <dbReference type="SAM" id="MobiDB-lite"/>
    </source>
</evidence>
<evidence type="ECO:0000313" key="3">
    <source>
        <dbReference type="Proteomes" id="UP000324222"/>
    </source>
</evidence>